<dbReference type="AlphaFoldDB" id="A0A511VAM4"/>
<evidence type="ECO:0000313" key="3">
    <source>
        <dbReference type="Proteomes" id="UP000321157"/>
    </source>
</evidence>
<gene>
    <name evidence="2" type="ORF">ADA01nite_34360</name>
</gene>
<dbReference type="OrthoDB" id="5784238at2"/>
<protein>
    <recommendedName>
        <fullName evidence="1">Thioredoxin domain-containing protein</fullName>
    </recommendedName>
</protein>
<evidence type="ECO:0000313" key="2">
    <source>
        <dbReference type="EMBL" id="GEN35976.1"/>
    </source>
</evidence>
<sequence>MKEADGQEIRRCHADGKASFALYFYTPLCGTCGIAEKMLTVIEAAVPTLPLYKCNINFAPELAREWEIESVPCLALIEEGKLTQKIYAMRSVPYLYGVLKRFMDTER</sequence>
<evidence type="ECO:0000259" key="1">
    <source>
        <dbReference type="Pfam" id="PF00085"/>
    </source>
</evidence>
<feature type="domain" description="Thioredoxin" evidence="1">
    <location>
        <begin position="18"/>
        <end position="90"/>
    </location>
</feature>
<dbReference type="Proteomes" id="UP000321157">
    <property type="component" value="Unassembled WGS sequence"/>
</dbReference>
<name>A0A511VAM4_9BACL</name>
<dbReference type="RefSeq" id="WP_146811476.1">
    <property type="nucleotide sequence ID" value="NZ_BJXX01000162.1"/>
</dbReference>
<dbReference type="Pfam" id="PF00085">
    <property type="entry name" value="Thioredoxin"/>
    <property type="match status" value="1"/>
</dbReference>
<dbReference type="InterPro" id="IPR013766">
    <property type="entry name" value="Thioredoxin_domain"/>
</dbReference>
<proteinExistence type="predicted"/>
<dbReference type="InterPro" id="IPR036249">
    <property type="entry name" value="Thioredoxin-like_sf"/>
</dbReference>
<dbReference type="SUPFAM" id="SSF52833">
    <property type="entry name" value="Thioredoxin-like"/>
    <property type="match status" value="1"/>
</dbReference>
<reference evidence="2 3" key="1">
    <citation type="submission" date="2019-07" db="EMBL/GenBank/DDBJ databases">
        <title>Whole genome shotgun sequence of Aneurinibacillus danicus NBRC 102444.</title>
        <authorList>
            <person name="Hosoyama A."/>
            <person name="Uohara A."/>
            <person name="Ohji S."/>
            <person name="Ichikawa N."/>
        </authorList>
    </citation>
    <scope>NUCLEOTIDE SEQUENCE [LARGE SCALE GENOMIC DNA]</scope>
    <source>
        <strain evidence="2 3">NBRC 102444</strain>
    </source>
</reference>
<comment type="caution">
    <text evidence="2">The sequence shown here is derived from an EMBL/GenBank/DDBJ whole genome shotgun (WGS) entry which is preliminary data.</text>
</comment>
<dbReference type="EMBL" id="BJXX01000162">
    <property type="protein sequence ID" value="GEN35976.1"/>
    <property type="molecule type" value="Genomic_DNA"/>
</dbReference>
<organism evidence="2 3">
    <name type="scientific">Aneurinibacillus danicus</name>
    <dbReference type="NCBI Taxonomy" id="267746"/>
    <lineage>
        <taxon>Bacteria</taxon>
        <taxon>Bacillati</taxon>
        <taxon>Bacillota</taxon>
        <taxon>Bacilli</taxon>
        <taxon>Bacillales</taxon>
        <taxon>Paenibacillaceae</taxon>
        <taxon>Aneurinibacillus group</taxon>
        <taxon>Aneurinibacillus</taxon>
    </lineage>
</organism>
<dbReference type="CDD" id="cd02947">
    <property type="entry name" value="TRX_family"/>
    <property type="match status" value="1"/>
</dbReference>
<accession>A0A511VAM4</accession>
<keyword evidence="3" id="KW-1185">Reference proteome</keyword>
<dbReference type="Gene3D" id="3.40.30.10">
    <property type="entry name" value="Glutaredoxin"/>
    <property type="match status" value="1"/>
</dbReference>